<organism evidence="1 2">
    <name type="scientific">Melipona quadrifasciata</name>
    <dbReference type="NCBI Taxonomy" id="166423"/>
    <lineage>
        <taxon>Eukaryota</taxon>
        <taxon>Metazoa</taxon>
        <taxon>Ecdysozoa</taxon>
        <taxon>Arthropoda</taxon>
        <taxon>Hexapoda</taxon>
        <taxon>Insecta</taxon>
        <taxon>Pterygota</taxon>
        <taxon>Neoptera</taxon>
        <taxon>Endopterygota</taxon>
        <taxon>Hymenoptera</taxon>
        <taxon>Apocrita</taxon>
        <taxon>Aculeata</taxon>
        <taxon>Apoidea</taxon>
        <taxon>Anthophila</taxon>
        <taxon>Apidae</taxon>
        <taxon>Melipona</taxon>
    </lineage>
</organism>
<keyword evidence="2" id="KW-1185">Reference proteome</keyword>
<gene>
    <name evidence="1" type="ORF">WN51_10340</name>
</gene>
<dbReference type="AlphaFoldDB" id="A0A0N1ITZ2"/>
<name>A0A0N1ITZ2_9HYME</name>
<evidence type="ECO:0000313" key="1">
    <source>
        <dbReference type="EMBL" id="KOX78532.1"/>
    </source>
</evidence>
<protein>
    <submittedName>
        <fullName evidence="1">Uncharacterized protein</fullName>
    </submittedName>
</protein>
<evidence type="ECO:0000313" key="2">
    <source>
        <dbReference type="Proteomes" id="UP000053105"/>
    </source>
</evidence>
<dbReference type="Proteomes" id="UP000053105">
    <property type="component" value="Unassembled WGS sequence"/>
</dbReference>
<proteinExistence type="predicted"/>
<dbReference type="EMBL" id="KQ435721">
    <property type="protein sequence ID" value="KOX78532.1"/>
    <property type="molecule type" value="Genomic_DNA"/>
</dbReference>
<sequence length="51" mass="5677">MDACGVKFRSVRRLFVQFVCMNVPCIPVATHERSSVGISPPPLQTRSSENK</sequence>
<accession>A0A0N1ITZ2</accession>
<reference evidence="1 2" key="1">
    <citation type="submission" date="2015-07" db="EMBL/GenBank/DDBJ databases">
        <title>The genome of Melipona quadrifasciata.</title>
        <authorList>
            <person name="Pan H."/>
            <person name="Kapheim K."/>
        </authorList>
    </citation>
    <scope>NUCLEOTIDE SEQUENCE [LARGE SCALE GENOMIC DNA]</scope>
    <source>
        <strain evidence="1">0111107301</strain>
        <tissue evidence="1">Whole body</tissue>
    </source>
</reference>